<name>A0AAD6WVG3_9AGAR</name>
<accession>A0AAD6WVG3</accession>
<evidence type="ECO:0000313" key="2">
    <source>
        <dbReference type="Proteomes" id="UP001218188"/>
    </source>
</evidence>
<evidence type="ECO:0000313" key="1">
    <source>
        <dbReference type="EMBL" id="KAJ7028838.1"/>
    </source>
</evidence>
<organism evidence="1 2">
    <name type="scientific">Mycena alexandri</name>
    <dbReference type="NCBI Taxonomy" id="1745969"/>
    <lineage>
        <taxon>Eukaryota</taxon>
        <taxon>Fungi</taxon>
        <taxon>Dikarya</taxon>
        <taxon>Basidiomycota</taxon>
        <taxon>Agaricomycotina</taxon>
        <taxon>Agaricomycetes</taxon>
        <taxon>Agaricomycetidae</taxon>
        <taxon>Agaricales</taxon>
        <taxon>Marasmiineae</taxon>
        <taxon>Mycenaceae</taxon>
        <taxon>Mycena</taxon>
    </lineage>
</organism>
<keyword evidence="2" id="KW-1185">Reference proteome</keyword>
<dbReference type="AlphaFoldDB" id="A0AAD6WVG3"/>
<sequence length="77" mass="8692">MDFATSLRLSLRTLVVVLVQLFYLVSVAGKPTSRRYRSCLSFVCVVPLRRILISESLFFGSTFNWSHGCFPTGFSPL</sequence>
<protein>
    <submittedName>
        <fullName evidence="1">Uncharacterized protein</fullName>
    </submittedName>
</protein>
<comment type="caution">
    <text evidence="1">The sequence shown here is derived from an EMBL/GenBank/DDBJ whole genome shotgun (WGS) entry which is preliminary data.</text>
</comment>
<dbReference type="Proteomes" id="UP001218188">
    <property type="component" value="Unassembled WGS sequence"/>
</dbReference>
<dbReference type="EMBL" id="JARJCM010000108">
    <property type="protein sequence ID" value="KAJ7028838.1"/>
    <property type="molecule type" value="Genomic_DNA"/>
</dbReference>
<reference evidence="1" key="1">
    <citation type="submission" date="2023-03" db="EMBL/GenBank/DDBJ databases">
        <title>Massive genome expansion in bonnet fungi (Mycena s.s.) driven by repeated elements and novel gene families across ecological guilds.</title>
        <authorList>
            <consortium name="Lawrence Berkeley National Laboratory"/>
            <person name="Harder C.B."/>
            <person name="Miyauchi S."/>
            <person name="Viragh M."/>
            <person name="Kuo A."/>
            <person name="Thoen E."/>
            <person name="Andreopoulos B."/>
            <person name="Lu D."/>
            <person name="Skrede I."/>
            <person name="Drula E."/>
            <person name="Henrissat B."/>
            <person name="Morin E."/>
            <person name="Kohler A."/>
            <person name="Barry K."/>
            <person name="LaButti K."/>
            <person name="Morin E."/>
            <person name="Salamov A."/>
            <person name="Lipzen A."/>
            <person name="Mereny Z."/>
            <person name="Hegedus B."/>
            <person name="Baldrian P."/>
            <person name="Stursova M."/>
            <person name="Weitz H."/>
            <person name="Taylor A."/>
            <person name="Grigoriev I.V."/>
            <person name="Nagy L.G."/>
            <person name="Martin F."/>
            <person name="Kauserud H."/>
        </authorList>
    </citation>
    <scope>NUCLEOTIDE SEQUENCE</scope>
    <source>
        <strain evidence="1">CBHHK200</strain>
    </source>
</reference>
<gene>
    <name evidence="1" type="ORF">C8F04DRAFT_1118207</name>
</gene>
<proteinExistence type="predicted"/>
<feature type="non-terminal residue" evidence="1">
    <location>
        <position position="1"/>
    </location>
</feature>